<proteinExistence type="predicted"/>
<evidence type="ECO:0000313" key="2">
    <source>
        <dbReference type="EnsemblMetazoa" id="Aqu2.1.10309_001"/>
    </source>
</evidence>
<sequence length="168" mass="19657">IRYLSYLIHYIATTLFDWFLFIVKPHLHKRFMKPWVALTLTITLVYGYCLLYLAVHGPFIGLNEYVYDEQLLVCYQCSNNMISVSISVFLLCVTTAIIIVTSLLTFCFTRNYFKAQSVIAGESVYASKKEATLWSIWKHVISLWDLCCNLMYLLNFIILVRYISFLSQ</sequence>
<evidence type="ECO:0000256" key="1">
    <source>
        <dbReference type="SAM" id="Phobius"/>
    </source>
</evidence>
<feature type="transmembrane region" description="Helical" evidence="1">
    <location>
        <begin position="35"/>
        <end position="55"/>
    </location>
</feature>
<keyword evidence="1" id="KW-0472">Membrane</keyword>
<accession>A0A1X7T7E6</accession>
<dbReference type="InParanoid" id="A0A1X7T7E6"/>
<dbReference type="AlphaFoldDB" id="A0A1X7T7E6"/>
<feature type="transmembrane region" description="Helical" evidence="1">
    <location>
        <begin position="88"/>
        <end position="108"/>
    </location>
</feature>
<dbReference type="EnsemblMetazoa" id="Aqu2.1.10309_001">
    <property type="protein sequence ID" value="Aqu2.1.10309_001"/>
    <property type="gene ID" value="Aqu2.1.10309"/>
</dbReference>
<feature type="transmembrane region" description="Helical" evidence="1">
    <location>
        <begin position="6"/>
        <end position="23"/>
    </location>
</feature>
<keyword evidence="1" id="KW-1133">Transmembrane helix</keyword>
<feature type="transmembrane region" description="Helical" evidence="1">
    <location>
        <begin position="143"/>
        <end position="163"/>
    </location>
</feature>
<organism evidence="2">
    <name type="scientific">Amphimedon queenslandica</name>
    <name type="common">Sponge</name>
    <dbReference type="NCBI Taxonomy" id="400682"/>
    <lineage>
        <taxon>Eukaryota</taxon>
        <taxon>Metazoa</taxon>
        <taxon>Porifera</taxon>
        <taxon>Demospongiae</taxon>
        <taxon>Heteroscleromorpha</taxon>
        <taxon>Haplosclerida</taxon>
        <taxon>Niphatidae</taxon>
        <taxon>Amphimedon</taxon>
    </lineage>
</organism>
<keyword evidence="1" id="KW-0812">Transmembrane</keyword>
<protein>
    <submittedName>
        <fullName evidence="2">Uncharacterized protein</fullName>
    </submittedName>
</protein>
<name>A0A1X7T7E6_AMPQE</name>
<reference evidence="2" key="1">
    <citation type="submission" date="2017-05" db="UniProtKB">
        <authorList>
            <consortium name="EnsemblMetazoa"/>
        </authorList>
    </citation>
    <scope>IDENTIFICATION</scope>
</reference>